<reference evidence="2" key="1">
    <citation type="submission" date="2017-07" db="EMBL/GenBank/DDBJ databases">
        <title>Taro Niue Genome Assembly and Annotation.</title>
        <authorList>
            <person name="Atibalentja N."/>
            <person name="Keating K."/>
            <person name="Fields C.J."/>
        </authorList>
    </citation>
    <scope>NUCLEOTIDE SEQUENCE</scope>
    <source>
        <strain evidence="2">Niue_2</strain>
        <tissue evidence="2">Leaf</tissue>
    </source>
</reference>
<feature type="compositionally biased region" description="Basic and acidic residues" evidence="1">
    <location>
        <begin position="1"/>
        <end position="12"/>
    </location>
</feature>
<dbReference type="EMBL" id="NMUH01009309">
    <property type="protein sequence ID" value="MQM19895.1"/>
    <property type="molecule type" value="Genomic_DNA"/>
</dbReference>
<evidence type="ECO:0000313" key="2">
    <source>
        <dbReference type="EMBL" id="MQM19895.1"/>
    </source>
</evidence>
<organism evidence="2 3">
    <name type="scientific">Colocasia esculenta</name>
    <name type="common">Wild taro</name>
    <name type="synonym">Arum esculentum</name>
    <dbReference type="NCBI Taxonomy" id="4460"/>
    <lineage>
        <taxon>Eukaryota</taxon>
        <taxon>Viridiplantae</taxon>
        <taxon>Streptophyta</taxon>
        <taxon>Embryophyta</taxon>
        <taxon>Tracheophyta</taxon>
        <taxon>Spermatophyta</taxon>
        <taxon>Magnoliopsida</taxon>
        <taxon>Liliopsida</taxon>
        <taxon>Araceae</taxon>
        <taxon>Aroideae</taxon>
        <taxon>Colocasieae</taxon>
        <taxon>Colocasia</taxon>
    </lineage>
</organism>
<evidence type="ECO:0000256" key="1">
    <source>
        <dbReference type="SAM" id="MobiDB-lite"/>
    </source>
</evidence>
<dbReference type="AlphaFoldDB" id="A0A843XLF8"/>
<comment type="caution">
    <text evidence="2">The sequence shown here is derived from an EMBL/GenBank/DDBJ whole genome shotgun (WGS) entry which is preliminary data.</text>
</comment>
<gene>
    <name evidence="2" type="ORF">Taro_052908</name>
</gene>
<protein>
    <submittedName>
        <fullName evidence="2">Uncharacterized protein</fullName>
    </submittedName>
</protein>
<keyword evidence="3" id="KW-1185">Reference proteome</keyword>
<evidence type="ECO:0000313" key="3">
    <source>
        <dbReference type="Proteomes" id="UP000652761"/>
    </source>
</evidence>
<proteinExistence type="predicted"/>
<feature type="compositionally biased region" description="Basic and acidic residues" evidence="1">
    <location>
        <begin position="59"/>
        <end position="76"/>
    </location>
</feature>
<dbReference type="Proteomes" id="UP000652761">
    <property type="component" value="Unassembled WGS sequence"/>
</dbReference>
<accession>A0A843XLF8</accession>
<name>A0A843XLF8_COLES</name>
<sequence>MTSVHRNGDDANKMLMPRQQHQGTRHRFPRRPQEHRYMPRPGDGLNGDPQSIVSLNHLKQRERQPSKKFEHSERQPSKHKMF</sequence>
<feature type="region of interest" description="Disordered" evidence="1">
    <location>
        <begin position="1"/>
        <end position="82"/>
    </location>
</feature>